<feature type="compositionally biased region" description="Low complexity" evidence="8">
    <location>
        <begin position="493"/>
        <end position="528"/>
    </location>
</feature>
<dbReference type="PROSITE" id="PS00107">
    <property type="entry name" value="PROTEIN_KINASE_ATP"/>
    <property type="match status" value="1"/>
</dbReference>
<dbReference type="RefSeq" id="WP_242515224.1">
    <property type="nucleotide sequence ID" value="NZ_CP012670.1"/>
</dbReference>
<dbReference type="Gene3D" id="3.30.200.20">
    <property type="entry name" value="Phosphorylase Kinase, domain 1"/>
    <property type="match status" value="1"/>
</dbReference>
<dbReference type="GO" id="GO:0004674">
    <property type="term" value="F:protein serine/threonine kinase activity"/>
    <property type="evidence" value="ECO:0007669"/>
    <property type="project" value="UniProtKB-EC"/>
</dbReference>
<feature type="compositionally biased region" description="Basic residues" evidence="8">
    <location>
        <begin position="554"/>
        <end position="583"/>
    </location>
</feature>
<keyword evidence="4 7" id="KW-0547">Nucleotide-binding</keyword>
<feature type="transmembrane region" description="Helical" evidence="9">
    <location>
        <begin position="966"/>
        <end position="985"/>
    </location>
</feature>
<keyword evidence="5" id="KW-0418">Kinase</keyword>
<evidence type="ECO:0000256" key="8">
    <source>
        <dbReference type="SAM" id="MobiDB-lite"/>
    </source>
</evidence>
<feature type="region of interest" description="Disordered" evidence="8">
    <location>
        <begin position="453"/>
        <end position="644"/>
    </location>
</feature>
<feature type="domain" description="Protein kinase" evidence="10">
    <location>
        <begin position="21"/>
        <end position="299"/>
    </location>
</feature>
<proteinExistence type="inferred from homology"/>
<dbReference type="PANTHER" id="PTHR43671:SF13">
    <property type="entry name" value="SERINE_THREONINE-PROTEIN KINASE NEK2"/>
    <property type="match status" value="1"/>
</dbReference>
<dbReference type="Proteomes" id="UP000295781">
    <property type="component" value="Chromosome"/>
</dbReference>
<dbReference type="InterPro" id="IPR017441">
    <property type="entry name" value="Protein_kinase_ATP_BS"/>
</dbReference>
<dbReference type="InterPro" id="IPR011009">
    <property type="entry name" value="Kinase-like_dom_sf"/>
</dbReference>
<dbReference type="Pfam" id="PF00069">
    <property type="entry name" value="Pkinase"/>
    <property type="match status" value="1"/>
</dbReference>
<dbReference type="InterPro" id="IPR008271">
    <property type="entry name" value="Ser/Thr_kinase_AS"/>
</dbReference>
<keyword evidence="9" id="KW-0812">Transmembrane</keyword>
<evidence type="ECO:0000256" key="5">
    <source>
        <dbReference type="ARBA" id="ARBA00022777"/>
    </source>
</evidence>
<feature type="compositionally biased region" description="Basic and acidic residues" evidence="8">
    <location>
        <begin position="884"/>
        <end position="897"/>
    </location>
</feature>
<feature type="transmembrane region" description="Helical" evidence="9">
    <location>
        <begin position="905"/>
        <end position="929"/>
    </location>
</feature>
<feature type="compositionally biased region" description="Basic residues" evidence="8">
    <location>
        <begin position="594"/>
        <end position="608"/>
    </location>
</feature>
<dbReference type="Gene3D" id="1.10.510.10">
    <property type="entry name" value="Transferase(Phosphotransferase) domain 1"/>
    <property type="match status" value="1"/>
</dbReference>
<feature type="compositionally biased region" description="Low complexity" evidence="8">
    <location>
        <begin position="584"/>
        <end position="593"/>
    </location>
</feature>
<dbReference type="EMBL" id="CP012670">
    <property type="protein sequence ID" value="AUX24552.1"/>
    <property type="molecule type" value="Genomic_DNA"/>
</dbReference>
<evidence type="ECO:0000256" key="2">
    <source>
        <dbReference type="ARBA" id="ARBA00012513"/>
    </source>
</evidence>
<evidence type="ECO:0000256" key="6">
    <source>
        <dbReference type="ARBA" id="ARBA00022840"/>
    </source>
</evidence>
<keyword evidence="3" id="KW-0808">Transferase</keyword>
<feature type="compositionally biased region" description="Low complexity" evidence="8">
    <location>
        <begin position="534"/>
        <end position="553"/>
    </location>
</feature>
<evidence type="ECO:0000256" key="1">
    <source>
        <dbReference type="ARBA" id="ARBA00010886"/>
    </source>
</evidence>
<dbReference type="SUPFAM" id="SSF48452">
    <property type="entry name" value="TPR-like"/>
    <property type="match status" value="1"/>
</dbReference>
<dbReference type="SMART" id="SM00220">
    <property type="entry name" value="S_TKc"/>
    <property type="match status" value="1"/>
</dbReference>
<evidence type="ECO:0000313" key="12">
    <source>
        <dbReference type="Proteomes" id="UP000295781"/>
    </source>
</evidence>
<dbReference type="CDD" id="cd14014">
    <property type="entry name" value="STKc_PknB_like"/>
    <property type="match status" value="1"/>
</dbReference>
<evidence type="ECO:0000256" key="3">
    <source>
        <dbReference type="ARBA" id="ARBA00022679"/>
    </source>
</evidence>
<name>A0A4V0NE11_SORCE</name>
<dbReference type="PROSITE" id="PS00108">
    <property type="entry name" value="PROTEIN_KINASE_ST"/>
    <property type="match status" value="1"/>
</dbReference>
<dbReference type="PANTHER" id="PTHR43671">
    <property type="entry name" value="SERINE/THREONINE-PROTEIN KINASE NEK"/>
    <property type="match status" value="1"/>
</dbReference>
<evidence type="ECO:0000256" key="4">
    <source>
        <dbReference type="ARBA" id="ARBA00022741"/>
    </source>
</evidence>
<feature type="binding site" evidence="7">
    <location>
        <position position="50"/>
    </location>
    <ligand>
        <name>ATP</name>
        <dbReference type="ChEBI" id="CHEBI:30616"/>
    </ligand>
</feature>
<sequence>MVSDDEGVVPVRCGEIVAERYRVERLLGTGGMGTVVAARHLSLGELVAIKFMRAEYCGNPQLLRRFQREARGMFRLKTEHVPRVFDLGTLAPRPGVAQPVPFIVMEHLSGNDLRSIVERRGRLPVPEAAEYVRQACAAVSEAHALGMVHRDIKPANLFLTYRTDGTPLVKVLDFGVAKFTTARPEDEGLELTTARSVMGSRRYMAPEQMLTPRDVDLRADLWALGVVLYQLVSGALPFGAETLEQLVLVVTEQPPRPLRSACADLPDGFDEIVMRCLEKDRRLRPASAGELSAALAPFALNGPPDATLPTAIHRSEPTFTWREERLPTTADRPAVEKRPERRRAPRAWLTGAAGTLAAGAALLGVVLPSGWSRAPGATWADGAGAQRLAGVPQGLAAEPPTAAAAGPLEARRDALALDGAQHAVAGSAFQASAGNAPLVASDAACLLGSTRTAPPAAASAGQTQRAPAPPARRLGIPDSGAPRRAPPRRQEGAARPGDAPSPSAAARGSQRRAPPAAAAPPAASEAPASPAPLAPGAAHAAPGARLRGATARPLPRRRRPRPLPRRRRPRPLPRRRRPGRSRGARGSAGSRGARGPRRRPRRRGSARRWRPDGPGGPGQPLVIAMRGEARPTAPSRRPRRRGPRLRGLACTLAALSLSLWPASGAAGEPGAACEPGAARAGAAGEPRAGHKDQVLALYQVARELLEAGRAAEACAVLEQGRRLDPTAMNLLLRLGDCLARTGRTASAFNVFNEAAAVARSAGDSRAARAATLAAELEPRLSRLEIAAPAADAPPGLEIRRDGVLVLPEQYGQPIPVDPGPHTIEARAPGRKRWSVTHTVAPDGGRVVVDVPVLEQEPPPLRAGAPVAPGQAPPALALAGARGRGAGDRDRGAGDRNRGAGGAQRLVALASGGVGLVGLGVGAVLGAQALARRDASNRGHCDAQNRCDAAGVALRADAQAAGTASTVAFSAGAAALLAAGLLYWTAPSRPAGAPARGATVTAVAAPGAFSLVAGGSY</sequence>
<keyword evidence="9" id="KW-0472">Membrane</keyword>
<dbReference type="AlphaFoldDB" id="A0A4V0NE11"/>
<keyword evidence="9" id="KW-1133">Transmembrane helix</keyword>
<dbReference type="InterPro" id="IPR000719">
    <property type="entry name" value="Prot_kinase_dom"/>
</dbReference>
<accession>A0A4V0NE11</accession>
<feature type="region of interest" description="Disordered" evidence="8">
    <location>
        <begin position="879"/>
        <end position="898"/>
    </location>
</feature>
<dbReference type="EC" id="2.7.11.1" evidence="2"/>
<evidence type="ECO:0000313" key="11">
    <source>
        <dbReference type="EMBL" id="AUX24552.1"/>
    </source>
</evidence>
<reference evidence="11 12" key="1">
    <citation type="submission" date="2015-09" db="EMBL/GenBank/DDBJ databases">
        <title>Sorangium comparison.</title>
        <authorList>
            <person name="Zaburannyi N."/>
            <person name="Bunk B."/>
            <person name="Overmann J."/>
            <person name="Mueller R."/>
        </authorList>
    </citation>
    <scope>NUCLEOTIDE SEQUENCE [LARGE SCALE GENOMIC DNA]</scope>
    <source>
        <strain evidence="11 12">So ceGT47</strain>
    </source>
</reference>
<organism evidence="11 12">
    <name type="scientific">Sorangium cellulosum</name>
    <name type="common">Polyangium cellulosum</name>
    <dbReference type="NCBI Taxonomy" id="56"/>
    <lineage>
        <taxon>Bacteria</taxon>
        <taxon>Pseudomonadati</taxon>
        <taxon>Myxococcota</taxon>
        <taxon>Polyangia</taxon>
        <taxon>Polyangiales</taxon>
        <taxon>Polyangiaceae</taxon>
        <taxon>Sorangium</taxon>
    </lineage>
</organism>
<dbReference type="SUPFAM" id="SSF56112">
    <property type="entry name" value="Protein kinase-like (PK-like)"/>
    <property type="match status" value="1"/>
</dbReference>
<dbReference type="InterPro" id="IPR050660">
    <property type="entry name" value="NEK_Ser/Thr_kinase"/>
</dbReference>
<dbReference type="PROSITE" id="PS50011">
    <property type="entry name" value="PROTEIN_KINASE_DOM"/>
    <property type="match status" value="1"/>
</dbReference>
<evidence type="ECO:0000256" key="9">
    <source>
        <dbReference type="SAM" id="Phobius"/>
    </source>
</evidence>
<protein>
    <recommendedName>
        <fullName evidence="2">non-specific serine/threonine protein kinase</fullName>
        <ecNumber evidence="2">2.7.11.1</ecNumber>
    </recommendedName>
</protein>
<keyword evidence="6 7" id="KW-0067">ATP-binding</keyword>
<dbReference type="Gene3D" id="1.25.40.10">
    <property type="entry name" value="Tetratricopeptide repeat domain"/>
    <property type="match status" value="1"/>
</dbReference>
<dbReference type="InterPro" id="IPR011990">
    <property type="entry name" value="TPR-like_helical_dom_sf"/>
</dbReference>
<evidence type="ECO:0000256" key="7">
    <source>
        <dbReference type="PROSITE-ProRule" id="PRU10141"/>
    </source>
</evidence>
<comment type="similarity">
    <text evidence="1">Belongs to the protein kinase superfamily. NEK Ser/Thr protein kinase family. NIMA subfamily.</text>
</comment>
<dbReference type="GO" id="GO:0005524">
    <property type="term" value="F:ATP binding"/>
    <property type="evidence" value="ECO:0007669"/>
    <property type="project" value="UniProtKB-UniRule"/>
</dbReference>
<gene>
    <name evidence="11" type="ORF">SOCEGT47_050900</name>
</gene>
<evidence type="ECO:0000259" key="10">
    <source>
        <dbReference type="PROSITE" id="PS50011"/>
    </source>
</evidence>